<proteinExistence type="predicted"/>
<gene>
    <name evidence="1" type="ORF">SS50377_23913</name>
</gene>
<dbReference type="KEGG" id="ssao:94297936"/>
<reference evidence="1 2" key="1">
    <citation type="journal article" date="2014" name="PLoS Genet.">
        <title>The Genome of Spironucleus salmonicida Highlights a Fish Pathogen Adapted to Fluctuating Environments.</title>
        <authorList>
            <person name="Xu F."/>
            <person name="Jerlstrom-Hultqvist J."/>
            <person name="Einarsson E."/>
            <person name="Astvaldsson A."/>
            <person name="Svard S.G."/>
            <person name="Andersson J.O."/>
        </authorList>
    </citation>
    <scope>NUCLEOTIDE SEQUENCE [LARGE SCALE GENOMIC DNA]</scope>
    <source>
        <strain evidence="1 2">ATCC 50377</strain>
    </source>
</reference>
<comment type="caution">
    <text evidence="1">The sequence shown here is derived from an EMBL/GenBank/DDBJ whole genome shotgun (WGS) entry which is preliminary data.</text>
</comment>
<evidence type="ECO:0000313" key="2">
    <source>
        <dbReference type="Proteomes" id="UP000018208"/>
    </source>
</evidence>
<organism evidence="1 2">
    <name type="scientific">Spironucleus salmonicida</name>
    <dbReference type="NCBI Taxonomy" id="348837"/>
    <lineage>
        <taxon>Eukaryota</taxon>
        <taxon>Metamonada</taxon>
        <taxon>Diplomonadida</taxon>
        <taxon>Hexamitidae</taxon>
        <taxon>Hexamitinae</taxon>
        <taxon>Spironucleus</taxon>
    </lineage>
</organism>
<sequence length="105" mass="12254">MMIQINHEYYETQSHTRTQIHVSVSPDTKKIMYKPIITISVQQHPQQLLKAQNIVTQRNTPPQLTAYEWLITIFQKLHSILVKSNTTGVLNNTTQIYKLHENNKA</sequence>
<dbReference type="Proteomes" id="UP000018208">
    <property type="component" value="Unassembled WGS sequence"/>
</dbReference>
<dbReference type="EMBL" id="AUWU02000004">
    <property type="protein sequence ID" value="KAH0573978.1"/>
    <property type="molecule type" value="Genomic_DNA"/>
</dbReference>
<accession>A0A9P8LT94</accession>
<name>A0A9P8LT94_9EUKA</name>
<protein>
    <submittedName>
        <fullName evidence="1">Uncharacterized protein</fullName>
    </submittedName>
</protein>
<evidence type="ECO:0000313" key="1">
    <source>
        <dbReference type="EMBL" id="KAH0573978.1"/>
    </source>
</evidence>
<dbReference type="AlphaFoldDB" id="A0A9P8LT94"/>
<dbReference type="RefSeq" id="XP_067764751.1">
    <property type="nucleotide sequence ID" value="XM_067907777.1"/>
</dbReference>
<keyword evidence="2" id="KW-1185">Reference proteome</keyword>
<dbReference type="GeneID" id="94297936"/>